<organism evidence="3 4">
    <name type="scientific">Rhodnius prolixus</name>
    <name type="common">Triatomid bug</name>
    <dbReference type="NCBI Taxonomy" id="13249"/>
    <lineage>
        <taxon>Eukaryota</taxon>
        <taxon>Metazoa</taxon>
        <taxon>Ecdysozoa</taxon>
        <taxon>Arthropoda</taxon>
        <taxon>Hexapoda</taxon>
        <taxon>Insecta</taxon>
        <taxon>Pterygota</taxon>
        <taxon>Neoptera</taxon>
        <taxon>Paraneoptera</taxon>
        <taxon>Hemiptera</taxon>
        <taxon>Heteroptera</taxon>
        <taxon>Panheteroptera</taxon>
        <taxon>Cimicomorpha</taxon>
        <taxon>Reduviidae</taxon>
        <taxon>Triatominae</taxon>
        <taxon>Rhodnius</taxon>
    </lineage>
</organism>
<dbReference type="PANTHER" id="PTHR33689:SF1">
    <property type="entry name" value="FAS-BINDING FACTOR 1"/>
    <property type="match status" value="1"/>
</dbReference>
<dbReference type="EMBL" id="ACPB03006898">
    <property type="status" value="NOT_ANNOTATED_CDS"/>
    <property type="molecule type" value="Genomic_DNA"/>
</dbReference>
<keyword evidence="1" id="KW-0175">Coiled coil</keyword>
<dbReference type="GO" id="GO:0097539">
    <property type="term" value="C:ciliary transition fiber"/>
    <property type="evidence" value="ECO:0007669"/>
    <property type="project" value="InterPro"/>
</dbReference>
<reference evidence="3" key="1">
    <citation type="submission" date="2015-05" db="UniProtKB">
        <authorList>
            <consortium name="EnsemblMetazoa"/>
        </authorList>
    </citation>
    <scope>IDENTIFICATION</scope>
</reference>
<feature type="region of interest" description="Disordered" evidence="2">
    <location>
        <begin position="316"/>
        <end position="403"/>
    </location>
</feature>
<dbReference type="VEuPathDB" id="VectorBase:RPRC011629"/>
<dbReference type="GO" id="GO:0005814">
    <property type="term" value="C:centriole"/>
    <property type="evidence" value="ECO:0007669"/>
    <property type="project" value="TreeGrafter"/>
</dbReference>
<dbReference type="AlphaFoldDB" id="T1I5R0"/>
<accession>T1I5R0</accession>
<dbReference type="Proteomes" id="UP000015103">
    <property type="component" value="Unassembled WGS sequence"/>
</dbReference>
<feature type="coiled-coil region" evidence="1">
    <location>
        <begin position="495"/>
        <end position="615"/>
    </location>
</feature>
<feature type="compositionally biased region" description="Polar residues" evidence="2">
    <location>
        <begin position="166"/>
        <end position="178"/>
    </location>
</feature>
<dbReference type="EnsemblMetazoa" id="RPRC011629-RA">
    <property type="protein sequence ID" value="RPRC011629-PA"/>
    <property type="gene ID" value="RPRC011629"/>
</dbReference>
<protein>
    <submittedName>
        <fullName evidence="3">Uncharacterized protein</fullName>
    </submittedName>
</protein>
<dbReference type="GO" id="GO:0036064">
    <property type="term" value="C:ciliary basal body"/>
    <property type="evidence" value="ECO:0007669"/>
    <property type="project" value="TreeGrafter"/>
</dbReference>
<feature type="coiled-coil region" evidence="1">
    <location>
        <begin position="678"/>
        <end position="755"/>
    </location>
</feature>
<feature type="coiled-coil region" evidence="1">
    <location>
        <begin position="790"/>
        <end position="824"/>
    </location>
</feature>
<sequence length="969" mass="111131">MNYSGVNFFKDPLDDLSADLSDISDVKPSDLDKILKSAKDLDDEILGTVKAKNKTSEKDSKKTDGNEKKISYDDPLADFSIISDEDLALNKKEPPKEIVEKKISKDRIVSLFGLSGEEPKVEELKSPSPSRNKTEELKSKNRSSGDWLGLTASPDRPKKDIKDPNSAYSLPKSSTPTKNQDRLKITLNRSRTEGDIFAKESTEDPLADTETRVEESKTSNVKKRTNLLDDLFGSSRLKKEDSKIDKKVEFSGFSSNIIKAEMQQAEPEKNDSTYMPSLSSNRRPERKKESSASLFPTPKLGLDLDADKFMGVDESIGDKSERRNSFYNKQESTNQTLQRKQSLRWTSKENIVPDWLDGGSQSLQLNESQNKSNVQKQSNAPSLEASFNVPEWLGGSGGDTLTTKEQNKMIPQAESTPIKVSDPPQLPIRQTQPISTAELPEGNVIGQLANVQAQLGAAMARHNQNLQAYMQVLMNEAQRVAIGSQMVIIQDKVNHIQSDEKKEELKNKLEEIEEKIKQQAAVIFDQQTNITKLELQNAQLEMKIKNAEELKEMEVDKLKKEFEFEISNWENRLHRTNVSYEEIISEHEEKINRLKKKEEEAEEEFQTRLATLQAEKKADLEKLGEFHRLVMEQSALITLNHPNLPSGVKIPLRYPNKPSDEIELTEREEALIEKERSFEILKATLDAEKRDLDEALEREKVRRDEREREVSRALMELKLKEEFYDKEHKRKTEQLKELEQRLKVMRDEALKEQSEISKEKLALAAEKARLEATISLQSDPDKPNLHPMDLMKARAELEAALEVAREAREMADQERRRHVELRKAVEEIGWEQKDKDLKLEMRERHISYLIKDSENKQEEGLRALDEAQNMKEELEQKQKELKEILKHVDTKEKVLAKERLEIAKERIELDKRKSQFELLLPELSPGEDLTVTPAPKHSGYIDPKAVIMKLKAEKDLQDYIAPLRKSKDN</sequence>
<feature type="compositionally biased region" description="Basic and acidic residues" evidence="2">
    <location>
        <begin position="54"/>
        <end position="71"/>
    </location>
</feature>
<name>T1I5R0_RHOPR</name>
<feature type="compositionally biased region" description="Polar residues" evidence="2">
    <location>
        <begin position="359"/>
        <end position="381"/>
    </location>
</feature>
<dbReference type="GO" id="GO:0090162">
    <property type="term" value="P:establishment of epithelial cell polarity"/>
    <property type="evidence" value="ECO:0007669"/>
    <property type="project" value="InterPro"/>
</dbReference>
<feature type="region of interest" description="Disordered" evidence="2">
    <location>
        <begin position="116"/>
        <end position="221"/>
    </location>
</feature>
<dbReference type="HOGENOM" id="CLU_320885_0_0_1"/>
<dbReference type="STRING" id="13249.T1I5R0"/>
<evidence type="ECO:0000256" key="2">
    <source>
        <dbReference type="SAM" id="MobiDB-lite"/>
    </source>
</evidence>
<dbReference type="PANTHER" id="PTHR33689">
    <property type="entry name" value="FAS-BINDING FACTOR 1"/>
    <property type="match status" value="1"/>
</dbReference>
<dbReference type="GO" id="GO:0060271">
    <property type="term" value="P:cilium assembly"/>
    <property type="evidence" value="ECO:0007669"/>
    <property type="project" value="InterPro"/>
</dbReference>
<evidence type="ECO:0000256" key="1">
    <source>
        <dbReference type="SAM" id="Coils"/>
    </source>
</evidence>
<keyword evidence="4" id="KW-1185">Reference proteome</keyword>
<feature type="region of interest" description="Disordered" evidence="2">
    <location>
        <begin position="46"/>
        <end position="71"/>
    </location>
</feature>
<feature type="compositionally biased region" description="Polar residues" evidence="2">
    <location>
        <begin position="325"/>
        <end position="349"/>
    </location>
</feature>
<proteinExistence type="predicted"/>
<evidence type="ECO:0000313" key="4">
    <source>
        <dbReference type="Proteomes" id="UP000015103"/>
    </source>
</evidence>
<dbReference type="InterPro" id="IPR033561">
    <property type="entry name" value="FBF1"/>
</dbReference>
<evidence type="ECO:0000313" key="3">
    <source>
        <dbReference type="EnsemblMetazoa" id="RPRC011629-PA"/>
    </source>
</evidence>
<dbReference type="InParanoid" id="T1I5R0"/>
<feature type="coiled-coil region" evidence="1">
    <location>
        <begin position="850"/>
        <end position="894"/>
    </location>
</feature>
<feature type="compositionally biased region" description="Basic and acidic residues" evidence="2">
    <location>
        <begin position="179"/>
        <end position="202"/>
    </location>
</feature>
<feature type="region of interest" description="Disordered" evidence="2">
    <location>
        <begin position="262"/>
        <end position="297"/>
    </location>
</feature>
<feature type="compositionally biased region" description="Polar residues" evidence="2">
    <location>
        <begin position="272"/>
        <end position="281"/>
    </location>
</feature>